<dbReference type="GO" id="GO:0006294">
    <property type="term" value="P:nucleotide-excision repair, preincision complex assembly"/>
    <property type="evidence" value="ECO:0007669"/>
    <property type="project" value="TreeGrafter"/>
</dbReference>
<gene>
    <name evidence="9" type="ORF">CTOB1V02_LOCUS9232</name>
</gene>
<dbReference type="InterPro" id="IPR035935">
    <property type="entry name" value="TFB5-like_sf"/>
</dbReference>
<keyword evidence="5 8" id="KW-0804">Transcription</keyword>
<dbReference type="Gene3D" id="3.30.70.1220">
    <property type="entry name" value="TFB5-like"/>
    <property type="match status" value="1"/>
</dbReference>
<dbReference type="FunFam" id="3.30.70.1220:FF:000001">
    <property type="entry name" value="General transcription factor IIH subunit 5"/>
    <property type="match status" value="1"/>
</dbReference>
<dbReference type="GO" id="GO:0000439">
    <property type="term" value="C:transcription factor TFIIH core complex"/>
    <property type="evidence" value="ECO:0007669"/>
    <property type="project" value="UniProtKB-UniRule"/>
</dbReference>
<evidence type="ECO:0000256" key="4">
    <source>
        <dbReference type="ARBA" id="ARBA00023015"/>
    </source>
</evidence>
<accession>A0A7R8ZNQ0</accession>
<organism evidence="9">
    <name type="scientific">Cyprideis torosa</name>
    <dbReference type="NCBI Taxonomy" id="163714"/>
    <lineage>
        <taxon>Eukaryota</taxon>
        <taxon>Metazoa</taxon>
        <taxon>Ecdysozoa</taxon>
        <taxon>Arthropoda</taxon>
        <taxon>Crustacea</taxon>
        <taxon>Oligostraca</taxon>
        <taxon>Ostracoda</taxon>
        <taxon>Podocopa</taxon>
        <taxon>Podocopida</taxon>
        <taxon>Cytherocopina</taxon>
        <taxon>Cytheroidea</taxon>
        <taxon>Cytherideidae</taxon>
        <taxon>Cyprideis</taxon>
    </lineage>
</organism>
<evidence type="ECO:0000256" key="3">
    <source>
        <dbReference type="ARBA" id="ARBA00022763"/>
    </source>
</evidence>
<dbReference type="SMART" id="SM01395">
    <property type="entry name" value="Tbf5"/>
    <property type="match status" value="1"/>
</dbReference>
<dbReference type="SUPFAM" id="SSF142897">
    <property type="entry name" value="TFB5-like"/>
    <property type="match status" value="1"/>
</dbReference>
<sequence>MVNVVKGILVTCDPPMRHFLLHLDETQTFGFRFVLQDLDETHLFVSEEALPLIQSKVDELLDKMALPLNEMDGK</sequence>
<evidence type="ECO:0000256" key="2">
    <source>
        <dbReference type="ARBA" id="ARBA00007470"/>
    </source>
</evidence>
<dbReference type="PANTHER" id="PTHR28580">
    <property type="entry name" value="GENERAL TRANSCRIPTION FACTOR IIH SUBUNIT 5"/>
    <property type="match status" value="1"/>
</dbReference>
<keyword evidence="4 8" id="KW-0805">Transcription regulation</keyword>
<comment type="similarity">
    <text evidence="2 8">Belongs to the TFB5 family.</text>
</comment>
<keyword evidence="3 8" id="KW-0227">DNA damage</keyword>
<evidence type="ECO:0000256" key="6">
    <source>
        <dbReference type="ARBA" id="ARBA00023204"/>
    </source>
</evidence>
<dbReference type="OrthoDB" id="354at2759"/>
<evidence type="ECO:0000256" key="8">
    <source>
        <dbReference type="RuleBase" id="RU368032"/>
    </source>
</evidence>
<comment type="function">
    <text evidence="8">In NER, TFIIH acts by opening DNA around the lesion to allow the excision of the damaged oligonucleotide and its replacement by a new DNA fragment. In transcription, TFIIH has an essential role in transcription initiation. When the pre-initiation complex (PIC) has been established, TFIIH is required for promoter opening and promoter escape.</text>
</comment>
<dbReference type="InterPro" id="IPR009400">
    <property type="entry name" value="TFIIH_TTDA/Tfb5"/>
</dbReference>
<reference evidence="9" key="1">
    <citation type="submission" date="2020-11" db="EMBL/GenBank/DDBJ databases">
        <authorList>
            <person name="Tran Van P."/>
        </authorList>
    </citation>
    <scope>NUCLEOTIDE SEQUENCE</scope>
</reference>
<proteinExistence type="inferred from homology"/>
<evidence type="ECO:0000313" key="9">
    <source>
        <dbReference type="EMBL" id="CAD7231385.1"/>
    </source>
</evidence>
<protein>
    <recommendedName>
        <fullName evidence="8">General transcription and DNA repair factor IIH subunit TFB5</fullName>
    </recommendedName>
</protein>
<dbReference type="GO" id="GO:0006367">
    <property type="term" value="P:transcription initiation at RNA polymerase II promoter"/>
    <property type="evidence" value="ECO:0007669"/>
    <property type="project" value="UniProtKB-UniRule"/>
</dbReference>
<dbReference type="PANTHER" id="PTHR28580:SF1">
    <property type="entry name" value="GENERAL TRANSCRIPTION FACTOR IIH SUBUNIT 5"/>
    <property type="match status" value="1"/>
</dbReference>
<evidence type="ECO:0000256" key="5">
    <source>
        <dbReference type="ARBA" id="ARBA00023163"/>
    </source>
</evidence>
<comment type="subunit">
    <text evidence="8">Component of the 7-subunit TFIIH core complex.</text>
</comment>
<keyword evidence="7 8" id="KW-0539">Nucleus</keyword>
<evidence type="ECO:0000256" key="1">
    <source>
        <dbReference type="ARBA" id="ARBA00004123"/>
    </source>
</evidence>
<comment type="subcellular location">
    <subcellularLocation>
        <location evidence="1 8">Nucleus</location>
    </subcellularLocation>
</comment>
<dbReference type="EMBL" id="OB663454">
    <property type="protein sequence ID" value="CAD7231385.1"/>
    <property type="molecule type" value="Genomic_DNA"/>
</dbReference>
<dbReference type="Pfam" id="PF06331">
    <property type="entry name" value="Tfb5"/>
    <property type="match status" value="1"/>
</dbReference>
<evidence type="ECO:0000256" key="7">
    <source>
        <dbReference type="ARBA" id="ARBA00023242"/>
    </source>
</evidence>
<name>A0A7R8ZNQ0_9CRUS</name>
<dbReference type="AlphaFoldDB" id="A0A7R8ZNQ0"/>
<dbReference type="GO" id="GO:0005675">
    <property type="term" value="C:transcription factor TFIIH holo complex"/>
    <property type="evidence" value="ECO:0007669"/>
    <property type="project" value="TreeGrafter"/>
</dbReference>
<keyword evidence="6 8" id="KW-0234">DNA repair</keyword>